<dbReference type="InterPro" id="IPR047677">
    <property type="entry name" value="GDCCVxC"/>
</dbReference>
<evidence type="ECO:0000313" key="1">
    <source>
        <dbReference type="EMBL" id="TGE15005.1"/>
    </source>
</evidence>
<dbReference type="Proteomes" id="UP000297739">
    <property type="component" value="Unassembled WGS sequence"/>
</dbReference>
<dbReference type="AlphaFoldDB" id="A0A4Z0PKP1"/>
<name>A0A4Z0PKP1_9BACT</name>
<organism evidence="1 2">
    <name type="scientific">Hymenobacter elongatus</name>
    <dbReference type="NCBI Taxonomy" id="877208"/>
    <lineage>
        <taxon>Bacteria</taxon>
        <taxon>Pseudomonadati</taxon>
        <taxon>Bacteroidota</taxon>
        <taxon>Cytophagia</taxon>
        <taxon>Cytophagales</taxon>
        <taxon>Hymenobacteraceae</taxon>
        <taxon>Hymenobacter</taxon>
    </lineage>
</organism>
<keyword evidence="2" id="KW-1185">Reference proteome</keyword>
<dbReference type="OrthoDB" id="332228at2"/>
<comment type="caution">
    <text evidence="1">The sequence shown here is derived from an EMBL/GenBank/DDBJ whole genome shotgun (WGS) entry which is preliminary data.</text>
</comment>
<reference evidence="1 2" key="1">
    <citation type="submission" date="2019-04" db="EMBL/GenBank/DDBJ databases">
        <authorList>
            <person name="Feng G."/>
            <person name="Zhang J."/>
            <person name="Zhu H."/>
        </authorList>
    </citation>
    <scope>NUCLEOTIDE SEQUENCE [LARGE SCALE GENOMIC DNA]</scope>
    <source>
        <strain evidence="1 2">JCM 17223</strain>
    </source>
</reference>
<sequence>MTWKPSSPSTGNRFRTRPINFWTKLLTKAILKPLAGDCCVYCSYGTVPCPPIQEQGKGACGCC</sequence>
<dbReference type="EMBL" id="SRLD01000027">
    <property type="protein sequence ID" value="TGE15005.1"/>
    <property type="molecule type" value="Genomic_DNA"/>
</dbReference>
<gene>
    <name evidence="1" type="ORF">E5J99_13940</name>
</gene>
<evidence type="ECO:0000313" key="2">
    <source>
        <dbReference type="Proteomes" id="UP000297739"/>
    </source>
</evidence>
<proteinExistence type="predicted"/>
<protein>
    <submittedName>
        <fullName evidence="1">Uncharacterized protein</fullName>
    </submittedName>
</protein>
<dbReference type="NCBIfam" id="NF041374">
    <property type="entry name" value="GDCCVxC"/>
    <property type="match status" value="1"/>
</dbReference>
<accession>A0A4Z0PKP1</accession>